<feature type="region of interest" description="Disordered" evidence="1">
    <location>
        <begin position="1763"/>
        <end position="1785"/>
    </location>
</feature>
<dbReference type="InterPro" id="IPR001849">
    <property type="entry name" value="PH_domain"/>
</dbReference>
<dbReference type="Proteomes" id="UP000692954">
    <property type="component" value="Unassembled WGS sequence"/>
</dbReference>
<comment type="caution">
    <text evidence="4">The sequence shown here is derived from an EMBL/GenBank/DDBJ whole genome shotgun (WGS) entry which is preliminary data.</text>
</comment>
<evidence type="ECO:0008006" key="6">
    <source>
        <dbReference type="Google" id="ProtNLM"/>
    </source>
</evidence>
<dbReference type="InterPro" id="IPR001054">
    <property type="entry name" value="A/G_cyclase"/>
</dbReference>
<evidence type="ECO:0000259" key="3">
    <source>
        <dbReference type="PROSITE" id="PS50125"/>
    </source>
</evidence>
<dbReference type="PROSITE" id="PS50003">
    <property type="entry name" value="PH_DOMAIN"/>
    <property type="match status" value="1"/>
</dbReference>
<evidence type="ECO:0000259" key="2">
    <source>
        <dbReference type="PROSITE" id="PS50003"/>
    </source>
</evidence>
<reference evidence="4" key="1">
    <citation type="submission" date="2021-01" db="EMBL/GenBank/DDBJ databases">
        <authorList>
            <consortium name="Genoscope - CEA"/>
            <person name="William W."/>
        </authorList>
    </citation>
    <scope>NUCLEOTIDE SEQUENCE</scope>
</reference>
<dbReference type="SMART" id="SM00233">
    <property type="entry name" value="PH"/>
    <property type="match status" value="1"/>
</dbReference>
<dbReference type="OrthoDB" id="194468at2759"/>
<evidence type="ECO:0000256" key="1">
    <source>
        <dbReference type="SAM" id="MobiDB-lite"/>
    </source>
</evidence>
<dbReference type="Pfam" id="PF00211">
    <property type="entry name" value="Guanylate_cyc"/>
    <property type="match status" value="2"/>
</dbReference>
<protein>
    <recommendedName>
        <fullName evidence="6">Adenylate cyclase</fullName>
    </recommendedName>
</protein>
<dbReference type="GO" id="GO:0009190">
    <property type="term" value="P:cyclic nucleotide biosynthetic process"/>
    <property type="evidence" value="ECO:0007669"/>
    <property type="project" value="InterPro"/>
</dbReference>
<keyword evidence="5" id="KW-1185">Reference proteome</keyword>
<sequence length="1785" mass="206041">MSILGYVPALVVQHLMNLKMNKLVRKLPEKQRIKSVVMFADISGFTRLTELLSQLGTEGAERIAFAINRYMELLVQGIGRSGGDIFKFAGDAMIVIWPPPPNDQNFQQNLETLLKQAIQSALLIQEKLTKAQIEQGIQLSVKIGFGVGEMNIIHVGGVFNRMEYLATGDPLIQAFHSEHCLTEGGKIIISQQIYDMIHNFFECQKVVDHEGHYEVIKLQQAKVKMKADALLIKNNITLSQFQMIRNEIQSYIPAALLPYIDINEEAWSAELRRLSIMFVNLKMDLNSAKNAQGLEQIQRVIKTVQKCIYMHEGSLNKLLMDDKGSTLIVVFGLPPLSHQNDPVRAILTAQLMNKELPKINCGCSIGIVTGTVFAGVVGTSGSRREYSVLGDSVNLAARLMQAACSETSHKILMCLETAKSAGNCINTAFLRQTQVKGKNAPVHIYVPLEKSLEPTQGNLLPNFKIHNYAYGFAKKSEFIATQLYGREEQHKKLLNQIDKVIRGVDKKSLIILKGTYGCGKSILAKKVLHRIQEKINSNQYSPWKYGEYSHILFQQLDPITRTFKLNGLRSILKQIFLLYAKRVEKPANLDLFNMMIDSKMHPPNLVQMLQEIVGLNDNRHLEKFPTRQQEEDKENDIKRIIFQFLSNFFEQIPSKLSELYEGRSPEQIGWDIMKSSVQRQINYSIKYTNIIAPVVLCLDDIQNYDQISFKILRLMIKTYDRLTILALYRDSFQEMIIQPKVAEKKKSQEDIAIEGITALEDKMDGNPFILMQLRGIERKGGNDDEFAKMIRFSFNIQKFMPEQEFTQSIAENGIRKRITSSIHDVIIQENQSKEINNQFLFCENKAQLIKTDVELLFMQWIYMKTSGNPLMVLNFVQNLIDLDLIRLSPKYATITNELVNLINYEESIIVDAPYCRIEVNGPIIDKLSCLEQLLLKSASVIGDIFDIQLLNKINPFKNAVGNKLQKYLDELEAKEVIEVMEVREQNIFYRFTCPFMRDCLYQRITFKQRRQLHKAVAEAIQQLPLPFETEELVECKKLQFQWLMAESNVNQQINFENNNENKQNSKPNFLINLINPKCTQDTQKFQNMSSKALKSIILKQIGNKFNRSQNHANIILREGVLIKKSQNRVSQVPRYVILDGKELKLYQNRQDSLNSELPLCSIPLKSIYSVLALENQKNFTLQICSTYWYKQLREMGDRKFLFDAKDNEDLQLWTIYLEFAKALAIYEDFTNNYGKICFPLSNQYEQYDSQFKYDIKIENNKSIRGIQIEKTQKCNKESVIYRNSRHSKFTVSSKQFKFMEKNQTDELQIQNAQVVDMQLLKERVNLFLQKSILLLFSHIFEQSIQKADDFKILGNTSIAMRKLNKVFKIDKSLINEQNKKSSAFLQQQQIIIEDKQEQKQQDNLELVIQKVETDNDIINSQNQNLMLDEQIQKTDWVFDLERRNSQDKFQDIENNDQTPTLKQQIKSFKDIKENVQEEEIDNFQLDESALRKQQHLRIQRLQNFKCSFGNDSFQKMHSESVLRSSPMMKQEDTLTEVLATQSQTENSKRESTDIYQSTQQPPQLLTKISEKESITDVSCQVSRHLSNCQVDKIIPVSNNCRSRQTSNIITQQNKSPSHTQKSLTPTNQSQKNAQFNLLDDCKSKAKRDSQISSQINSARNKPAHLLTNYINSQKNISKEIKQNPYVYGTAINNCKPISGDNFILKPGYKVIVQKIDKKTQLIECLYENLVGIFRLRDIAVIEDPQIEQKIDIQQTLLTKQSSKSPLKKYSHTTRPKMFLTPTKKN</sequence>
<name>A0A8S1MQY0_9CILI</name>
<feature type="domain" description="Guanylate cyclase" evidence="3">
    <location>
        <begin position="275"/>
        <end position="400"/>
    </location>
</feature>
<dbReference type="PANTHER" id="PTHR47455:SF1">
    <property type="entry name" value="GUANYLATE CYCLASE DOMAIN-CONTAINING PROTEIN"/>
    <property type="match status" value="1"/>
</dbReference>
<proteinExistence type="predicted"/>
<dbReference type="GO" id="GO:0035556">
    <property type="term" value="P:intracellular signal transduction"/>
    <property type="evidence" value="ECO:0007669"/>
    <property type="project" value="InterPro"/>
</dbReference>
<evidence type="ECO:0000313" key="4">
    <source>
        <dbReference type="EMBL" id="CAD8079155.1"/>
    </source>
</evidence>
<evidence type="ECO:0000313" key="5">
    <source>
        <dbReference type="Proteomes" id="UP000692954"/>
    </source>
</evidence>
<dbReference type="CDD" id="cd07302">
    <property type="entry name" value="CHD"/>
    <property type="match status" value="2"/>
</dbReference>
<dbReference type="EMBL" id="CAJJDN010000038">
    <property type="protein sequence ID" value="CAD8079155.1"/>
    <property type="molecule type" value="Genomic_DNA"/>
</dbReference>
<dbReference type="Pfam" id="PF00169">
    <property type="entry name" value="PH"/>
    <property type="match status" value="1"/>
</dbReference>
<feature type="region of interest" description="Disordered" evidence="1">
    <location>
        <begin position="1540"/>
        <end position="1560"/>
    </location>
</feature>
<gene>
    <name evidence="4" type="ORF">PSON_ATCC_30995.1.T0380310</name>
</gene>
<dbReference type="SMART" id="SM00044">
    <property type="entry name" value="CYCc"/>
    <property type="match status" value="1"/>
</dbReference>
<feature type="compositionally biased region" description="Basic residues" evidence="1">
    <location>
        <begin position="1765"/>
        <end position="1774"/>
    </location>
</feature>
<accession>A0A8S1MQY0</accession>
<feature type="domain" description="PH" evidence="2">
    <location>
        <begin position="1114"/>
        <end position="1222"/>
    </location>
</feature>
<dbReference type="PANTHER" id="PTHR47455">
    <property type="entry name" value="ADENYLYL CYCLASE BETA"/>
    <property type="match status" value="1"/>
</dbReference>
<feature type="domain" description="Guanylate cyclase" evidence="3">
    <location>
        <begin position="36"/>
        <end position="178"/>
    </location>
</feature>
<dbReference type="CDD" id="cd00821">
    <property type="entry name" value="PH"/>
    <property type="match status" value="1"/>
</dbReference>
<feature type="region of interest" description="Disordered" evidence="1">
    <location>
        <begin position="1606"/>
        <end position="1629"/>
    </location>
</feature>
<organism evidence="4 5">
    <name type="scientific">Paramecium sonneborni</name>
    <dbReference type="NCBI Taxonomy" id="65129"/>
    <lineage>
        <taxon>Eukaryota</taxon>
        <taxon>Sar</taxon>
        <taxon>Alveolata</taxon>
        <taxon>Ciliophora</taxon>
        <taxon>Intramacronucleata</taxon>
        <taxon>Oligohymenophorea</taxon>
        <taxon>Peniculida</taxon>
        <taxon>Parameciidae</taxon>
        <taxon>Paramecium</taxon>
    </lineage>
</organism>
<dbReference type="PROSITE" id="PS50125">
    <property type="entry name" value="GUANYLATE_CYCLASE_2"/>
    <property type="match status" value="2"/>
</dbReference>